<sequence length="318" mass="38353">MSNLPSQSIPCILVASHISKTERISLLIDALLSLIQQTYSAHIYLSISFENEDMRRHFIRTIYNNKLLGEYPYFFAFIRPNKTPQMRHFALLFPEIIEKKHEWIFFCDDDDIYDKNRVKIFMNAIRDYSEYSVSGLYESTFQKNHREQRHEYWCYCVHIDILRRFYLVVHKYEDVLDHQCCDVLFGEYLRRLSEKHVFLRITEPLYHYKTENNSDSITGTIQKLRSNWVANPPALATPHFPEYIIALNDYLHKNIHLYLHDTYLRTLIGNSFNQILEHEFKADYIHLKYLDDIHVEKLKTYYDYLKGICNELYDFKLD</sequence>
<dbReference type="EMBL" id="MN739530">
    <property type="protein sequence ID" value="QHT10899.1"/>
    <property type="molecule type" value="Genomic_DNA"/>
</dbReference>
<organism evidence="1">
    <name type="scientific">viral metagenome</name>
    <dbReference type="NCBI Taxonomy" id="1070528"/>
    <lineage>
        <taxon>unclassified sequences</taxon>
        <taxon>metagenomes</taxon>
        <taxon>organismal metagenomes</taxon>
    </lineage>
</organism>
<proteinExistence type="predicted"/>
<dbReference type="InterPro" id="IPR029044">
    <property type="entry name" value="Nucleotide-diphossugar_trans"/>
</dbReference>
<dbReference type="Gene3D" id="3.90.550.10">
    <property type="entry name" value="Spore Coat Polysaccharide Biosynthesis Protein SpsA, Chain A"/>
    <property type="match status" value="1"/>
</dbReference>
<evidence type="ECO:0000313" key="1">
    <source>
        <dbReference type="EMBL" id="QHT10899.1"/>
    </source>
</evidence>
<dbReference type="SUPFAM" id="SSF53448">
    <property type="entry name" value="Nucleotide-diphospho-sugar transferases"/>
    <property type="match status" value="1"/>
</dbReference>
<protein>
    <recommendedName>
        <fullName evidence="2">Glycosyltransferase 2-like domain-containing protein</fullName>
    </recommendedName>
</protein>
<dbReference type="AlphaFoldDB" id="A0A6C0D4R4"/>
<accession>A0A6C0D4R4</accession>
<reference evidence="1" key="1">
    <citation type="journal article" date="2020" name="Nature">
        <title>Giant virus diversity and host interactions through global metagenomics.</title>
        <authorList>
            <person name="Schulz F."/>
            <person name="Roux S."/>
            <person name="Paez-Espino D."/>
            <person name="Jungbluth S."/>
            <person name="Walsh D.A."/>
            <person name="Denef V.J."/>
            <person name="McMahon K.D."/>
            <person name="Konstantinidis K.T."/>
            <person name="Eloe-Fadrosh E.A."/>
            <person name="Kyrpides N.C."/>
            <person name="Woyke T."/>
        </authorList>
    </citation>
    <scope>NUCLEOTIDE SEQUENCE</scope>
    <source>
        <strain evidence="1">GVMAG-M-3300023174-111</strain>
    </source>
</reference>
<evidence type="ECO:0008006" key="2">
    <source>
        <dbReference type="Google" id="ProtNLM"/>
    </source>
</evidence>
<name>A0A6C0D4R4_9ZZZZ</name>